<dbReference type="OrthoDB" id="251770at2759"/>
<evidence type="ECO:0000313" key="2">
    <source>
        <dbReference type="Proteomes" id="UP000770661"/>
    </source>
</evidence>
<protein>
    <submittedName>
        <fullName evidence="1">DNA topoisomerase 2-binding protein 1-B</fullName>
    </submittedName>
</protein>
<dbReference type="CDD" id="cd17728">
    <property type="entry name" value="BRCT_TopBP1_rpt8"/>
    <property type="match status" value="1"/>
</dbReference>
<organism evidence="1 2">
    <name type="scientific">Chionoecetes opilio</name>
    <name type="common">Atlantic snow crab</name>
    <name type="synonym">Cancer opilio</name>
    <dbReference type="NCBI Taxonomy" id="41210"/>
    <lineage>
        <taxon>Eukaryota</taxon>
        <taxon>Metazoa</taxon>
        <taxon>Ecdysozoa</taxon>
        <taxon>Arthropoda</taxon>
        <taxon>Crustacea</taxon>
        <taxon>Multicrustacea</taxon>
        <taxon>Malacostraca</taxon>
        <taxon>Eumalacostraca</taxon>
        <taxon>Eucarida</taxon>
        <taxon>Decapoda</taxon>
        <taxon>Pleocyemata</taxon>
        <taxon>Brachyura</taxon>
        <taxon>Eubrachyura</taxon>
        <taxon>Majoidea</taxon>
        <taxon>Majidae</taxon>
        <taxon>Chionoecetes</taxon>
    </lineage>
</organism>
<reference evidence="1" key="1">
    <citation type="submission" date="2020-07" db="EMBL/GenBank/DDBJ databases">
        <title>The High-quality genome of the commercially important snow crab, Chionoecetes opilio.</title>
        <authorList>
            <person name="Jeong J.-H."/>
            <person name="Ryu S."/>
        </authorList>
    </citation>
    <scope>NUCLEOTIDE SEQUENCE</scope>
    <source>
        <strain evidence="1">MADBK_172401_WGS</strain>
        <tissue evidence="1">Digestive gland</tissue>
    </source>
</reference>
<gene>
    <name evidence="1" type="primary">topbp1-B</name>
    <name evidence="1" type="ORF">GWK47_038283</name>
</gene>
<sequence length="135" mass="15338">MEPESTQANLAEAAWRWRSAMSGGPEQRGRQQQPFQNMTALFHTKKDRAKAFTRLIEAGGGHVISARPPYSEVEGVTHFFVEMETNHEKIDLGSFASRGIPCLKPFFINSCIMEDSPEISDFFIPEYKDILVNMR</sequence>
<dbReference type="AlphaFoldDB" id="A0A8J4YN54"/>
<dbReference type="Proteomes" id="UP000770661">
    <property type="component" value="Unassembled WGS sequence"/>
</dbReference>
<dbReference type="EMBL" id="JACEEZ010005461">
    <property type="protein sequence ID" value="KAG0725609.1"/>
    <property type="molecule type" value="Genomic_DNA"/>
</dbReference>
<dbReference type="InterPro" id="IPR036420">
    <property type="entry name" value="BRCT_dom_sf"/>
</dbReference>
<accession>A0A8J4YN54</accession>
<comment type="caution">
    <text evidence="1">The sequence shown here is derived from an EMBL/GenBank/DDBJ whole genome shotgun (WGS) entry which is preliminary data.</text>
</comment>
<name>A0A8J4YN54_CHIOP</name>
<dbReference type="Gene3D" id="3.40.50.10190">
    <property type="entry name" value="BRCT domain"/>
    <property type="match status" value="1"/>
</dbReference>
<proteinExistence type="predicted"/>
<evidence type="ECO:0000313" key="1">
    <source>
        <dbReference type="EMBL" id="KAG0725609.1"/>
    </source>
</evidence>
<keyword evidence="2" id="KW-1185">Reference proteome</keyword>
<dbReference type="InterPro" id="IPR049936">
    <property type="entry name" value="TopBP1_BRCT_8"/>
</dbReference>